<proteinExistence type="predicted"/>
<organism evidence="3 4">
    <name type="scientific">Phocaeicola plebeius</name>
    <dbReference type="NCBI Taxonomy" id="310297"/>
    <lineage>
        <taxon>Bacteria</taxon>
        <taxon>Pseudomonadati</taxon>
        <taxon>Bacteroidota</taxon>
        <taxon>Bacteroidia</taxon>
        <taxon>Bacteroidales</taxon>
        <taxon>Bacteroidaceae</taxon>
        <taxon>Phocaeicola</taxon>
    </lineage>
</organism>
<dbReference type="STRING" id="310297.BHV76_01220"/>
<comment type="caution">
    <text evidence="3">The sequence shown here is derived from an EMBL/GenBank/DDBJ whole genome shotgun (WGS) entry which is preliminary data.</text>
</comment>
<evidence type="ECO:0000256" key="2">
    <source>
        <dbReference type="SAM" id="SignalP"/>
    </source>
</evidence>
<feature type="compositionally biased region" description="Gly residues" evidence="1">
    <location>
        <begin position="30"/>
        <end position="42"/>
    </location>
</feature>
<name>A0A3E4WHZ3_9BACT</name>
<feature type="signal peptide" evidence="2">
    <location>
        <begin position="1"/>
        <end position="23"/>
    </location>
</feature>
<evidence type="ECO:0000313" key="4">
    <source>
        <dbReference type="Proteomes" id="UP000260780"/>
    </source>
</evidence>
<feature type="region of interest" description="Disordered" evidence="1">
    <location>
        <begin position="28"/>
        <end position="48"/>
    </location>
</feature>
<evidence type="ECO:0000313" key="3">
    <source>
        <dbReference type="EMBL" id="RGM41815.1"/>
    </source>
</evidence>
<dbReference type="RefSeq" id="WP_117747458.1">
    <property type="nucleotide sequence ID" value="NZ_JAQETH010000044.1"/>
</dbReference>
<sequence length="771" mass="86492">MYIKKYIQFFGILSALLFTTACGGEDIPSGGEGEGGGTGDGGSSTPVRTITTHINEFQVEGENSSLPGEGEIKELQACLFEDGAMTEIYTQFTQKDGQYMFQTDKQTGHLYILANIADQINVQELKAQGITEDEWQQITFAHAEDYIHAPEFFSGMIDLGQTAENALHLHLERGIARFDLSIRTTSSIKVKKVVLKNMTHHTFLFPQNPVTIPTDAGVKDRSIEFPQWLETNTQGIAYVYEQSGEDLKASMEIVKNGKETTLESTLPSTLKRNVVYTLEITTDSATGEAKLNIVEWKNGGDHTLSSGMGNLKVDTQTSILPENVVINEEKTQVTIPHTATEMTLAIDCDDELELIPGNMPIKIESLGGTRPETIGKNLFRIQKEQWRPGVAGQELKLRFHRKGLLHNYEEDALTLVLSENPIKLEGLIHFHDGYEFDFGRYIDNELGLITLPESKKLTVEYESGEGHWIKLDEQDETPNSFRIIGGWKPNDPTANGRKQKATLVICNTDGTDREEYTVVRRNWGLPVTYLNGVWWCKYNAMGDSKNFSDQILSSNDPAAKAGKTLFDYLRDCTPEEFFKLWKWQYQGKTTQGMEVIDDGGVAKLKGYSPSSAHINRLDATAMAPDGYELPSMENFERVLNSTSGTIWLMWDGSHTTAWNGGSNIQRRQRRRNDVTVGSVALSDLIYIQMYNNAEQQYEPLVWYGPGAQWDDSGIKHGHYNAMLWATHSPSNGQGWFYNGTMAGLYPNKNGAGSNDTRLLRFKKSDVEYIYE</sequence>
<gene>
    <name evidence="3" type="ORF">DXC17_04230</name>
</gene>
<dbReference type="AlphaFoldDB" id="A0A3E4WHZ3"/>
<dbReference type="PROSITE" id="PS51257">
    <property type="entry name" value="PROKAR_LIPOPROTEIN"/>
    <property type="match status" value="1"/>
</dbReference>
<accession>A0A3E4WHZ3</accession>
<feature type="chain" id="PRO_5017550408" description="DUF4906 domain-containing protein" evidence="2">
    <location>
        <begin position="24"/>
        <end position="771"/>
    </location>
</feature>
<protein>
    <recommendedName>
        <fullName evidence="5">DUF4906 domain-containing protein</fullName>
    </recommendedName>
</protein>
<dbReference type="Proteomes" id="UP000260780">
    <property type="component" value="Unassembled WGS sequence"/>
</dbReference>
<evidence type="ECO:0000256" key="1">
    <source>
        <dbReference type="SAM" id="MobiDB-lite"/>
    </source>
</evidence>
<evidence type="ECO:0008006" key="5">
    <source>
        <dbReference type="Google" id="ProtNLM"/>
    </source>
</evidence>
<dbReference type="EMBL" id="QSTF01000006">
    <property type="protein sequence ID" value="RGM41815.1"/>
    <property type="molecule type" value="Genomic_DNA"/>
</dbReference>
<reference evidence="3 4" key="1">
    <citation type="submission" date="2018-08" db="EMBL/GenBank/DDBJ databases">
        <title>A genome reference for cultivated species of the human gut microbiota.</title>
        <authorList>
            <person name="Zou Y."/>
            <person name="Xue W."/>
            <person name="Luo G."/>
        </authorList>
    </citation>
    <scope>NUCLEOTIDE SEQUENCE [LARGE SCALE GENOMIC DNA]</scope>
    <source>
        <strain evidence="3 4">OM08-14</strain>
    </source>
</reference>
<keyword evidence="2" id="KW-0732">Signal</keyword>